<keyword evidence="7 10" id="KW-0456">Lyase</keyword>
<dbReference type="CDD" id="cd01748">
    <property type="entry name" value="GATase1_IGP_Synthase"/>
    <property type="match status" value="1"/>
</dbReference>
<dbReference type="GO" id="GO:0000107">
    <property type="term" value="F:imidazoleglycerol-phosphate synthase activity"/>
    <property type="evidence" value="ECO:0007669"/>
    <property type="project" value="UniProtKB-UniRule"/>
</dbReference>
<dbReference type="PROSITE" id="PS51273">
    <property type="entry name" value="GATASE_TYPE_1"/>
    <property type="match status" value="1"/>
</dbReference>
<evidence type="ECO:0000256" key="1">
    <source>
        <dbReference type="ARBA" id="ARBA00005091"/>
    </source>
</evidence>
<evidence type="ECO:0000256" key="10">
    <source>
        <dbReference type="HAMAP-Rule" id="MF_00278"/>
    </source>
</evidence>
<proteinExistence type="inferred from homology"/>
<dbReference type="RefSeq" id="WP_021297614.1">
    <property type="nucleotide sequence ID" value="NZ_AURB01000156.1"/>
</dbReference>
<protein>
    <recommendedName>
        <fullName evidence="10">Imidazole glycerol phosphate synthase subunit HisH</fullName>
        <ecNumber evidence="10">4.3.2.10</ecNumber>
    </recommendedName>
    <alternativeName>
        <fullName evidence="10">IGP synthase glutaminase subunit</fullName>
        <ecNumber evidence="10">3.5.1.2</ecNumber>
    </alternativeName>
    <alternativeName>
        <fullName evidence="10">IGP synthase subunit HisH</fullName>
    </alternativeName>
    <alternativeName>
        <fullName evidence="10">ImGP synthase subunit HisH</fullName>
        <shortName evidence="10">IGPS subunit HisH</shortName>
    </alternativeName>
</protein>
<feature type="active site" evidence="10">
    <location>
        <position position="191"/>
    </location>
</feature>
<reference evidence="12" key="1">
    <citation type="journal article" date="2022" name="G3 (Bethesda)">
        <title>Unveiling the complete genome sequence of Alicyclobacillus acidoterrestris DSM 3922T, a taint-producing strain.</title>
        <authorList>
            <person name="Leonardo I.C."/>
            <person name="Barreto Crespo M.T."/>
            <person name="Gaspar F.B."/>
        </authorList>
    </citation>
    <scope>NUCLEOTIDE SEQUENCE [LARGE SCALE GENOMIC DNA]</scope>
    <source>
        <strain evidence="12">DSM 3922</strain>
    </source>
</reference>
<dbReference type="Pfam" id="PF00117">
    <property type="entry name" value="GATase"/>
    <property type="match status" value="1"/>
</dbReference>
<evidence type="ECO:0000256" key="8">
    <source>
        <dbReference type="ARBA" id="ARBA00047838"/>
    </source>
</evidence>
<evidence type="ECO:0000313" key="12">
    <source>
        <dbReference type="Proteomes" id="UP000829401"/>
    </source>
</evidence>
<evidence type="ECO:0000256" key="7">
    <source>
        <dbReference type="ARBA" id="ARBA00023239"/>
    </source>
</evidence>
<comment type="catalytic activity">
    <reaction evidence="8 10">
        <text>5-[(5-phospho-1-deoxy-D-ribulos-1-ylimino)methylamino]-1-(5-phospho-beta-D-ribosyl)imidazole-4-carboxamide + L-glutamine = D-erythro-1-(imidazol-4-yl)glycerol 3-phosphate + 5-amino-1-(5-phospho-beta-D-ribosyl)imidazole-4-carboxamide + L-glutamate + H(+)</text>
        <dbReference type="Rhea" id="RHEA:24793"/>
        <dbReference type="ChEBI" id="CHEBI:15378"/>
        <dbReference type="ChEBI" id="CHEBI:29985"/>
        <dbReference type="ChEBI" id="CHEBI:58278"/>
        <dbReference type="ChEBI" id="CHEBI:58359"/>
        <dbReference type="ChEBI" id="CHEBI:58475"/>
        <dbReference type="ChEBI" id="CHEBI:58525"/>
        <dbReference type="EC" id="4.3.2.10"/>
    </reaction>
</comment>
<dbReference type="GO" id="GO:0000105">
    <property type="term" value="P:L-histidine biosynthetic process"/>
    <property type="evidence" value="ECO:0007669"/>
    <property type="project" value="UniProtKB-UniRule"/>
</dbReference>
<dbReference type="SUPFAM" id="SSF52317">
    <property type="entry name" value="Class I glutamine amidotransferase-like"/>
    <property type="match status" value="1"/>
</dbReference>
<keyword evidence="12" id="KW-1185">Reference proteome</keyword>
<accession>T0BS47</accession>
<organism evidence="11 12">
    <name type="scientific">Alicyclobacillus acidoterrestris (strain ATCC 49025 / DSM 3922 / CIP 106132 / NCIMB 13137 / GD3B)</name>
    <dbReference type="NCBI Taxonomy" id="1356854"/>
    <lineage>
        <taxon>Bacteria</taxon>
        <taxon>Bacillati</taxon>
        <taxon>Bacillota</taxon>
        <taxon>Bacilli</taxon>
        <taxon>Bacillales</taxon>
        <taxon>Alicyclobacillaceae</taxon>
        <taxon>Alicyclobacillus</taxon>
    </lineage>
</organism>
<accession>A0A9E7D0X3</accession>
<dbReference type="PIRSF" id="PIRSF000495">
    <property type="entry name" value="Amidotransf_hisH"/>
    <property type="match status" value="1"/>
</dbReference>
<dbReference type="EMBL" id="CP080467">
    <property type="protein sequence ID" value="UNO50257.1"/>
    <property type="molecule type" value="Genomic_DNA"/>
</dbReference>
<dbReference type="InterPro" id="IPR010139">
    <property type="entry name" value="Imidazole-glycPsynth_HisH"/>
</dbReference>
<dbReference type="Proteomes" id="UP000829401">
    <property type="component" value="Chromosome"/>
</dbReference>
<comment type="subunit">
    <text evidence="2 10">Heterodimer of HisH and HisF.</text>
</comment>
<evidence type="ECO:0000313" key="11">
    <source>
        <dbReference type="EMBL" id="UNO50257.1"/>
    </source>
</evidence>
<dbReference type="EC" id="3.5.1.2" evidence="10"/>
<evidence type="ECO:0000256" key="5">
    <source>
        <dbReference type="ARBA" id="ARBA00022962"/>
    </source>
</evidence>
<evidence type="ECO:0000256" key="3">
    <source>
        <dbReference type="ARBA" id="ARBA00022605"/>
    </source>
</evidence>
<comment type="pathway">
    <text evidence="1 10">Amino-acid biosynthesis; L-histidine biosynthesis; L-histidine from 5-phospho-alpha-D-ribose 1-diphosphate: step 5/9.</text>
</comment>
<dbReference type="InterPro" id="IPR029062">
    <property type="entry name" value="Class_I_gatase-like"/>
</dbReference>
<feature type="active site" description="Nucleophile" evidence="10">
    <location>
        <position position="86"/>
    </location>
</feature>
<comment type="function">
    <text evidence="10">IGPS catalyzes the conversion of PRFAR and glutamine to IGP, AICAR and glutamate. The HisH subunit catalyzes the hydrolysis of glutamine to glutamate and ammonia as part of the synthesis of IGP and AICAR. The resulting ammonia molecule is channeled to the active site of HisF.</text>
</comment>
<keyword evidence="4 10" id="KW-0378">Hydrolase</keyword>
<keyword evidence="3 10" id="KW-0028">Amino-acid biosynthesis</keyword>
<dbReference type="Gene3D" id="3.40.50.880">
    <property type="match status" value="1"/>
</dbReference>
<gene>
    <name evidence="10 11" type="primary">hisH</name>
    <name evidence="11" type="ORF">K1I37_07220</name>
</gene>
<dbReference type="AlphaFoldDB" id="T0BS47"/>
<dbReference type="HAMAP" id="MF_00278">
    <property type="entry name" value="HisH"/>
    <property type="match status" value="1"/>
</dbReference>
<dbReference type="PANTHER" id="PTHR42701:SF1">
    <property type="entry name" value="IMIDAZOLE GLYCEROL PHOSPHATE SYNTHASE SUBUNIT HISH"/>
    <property type="match status" value="1"/>
</dbReference>
<dbReference type="STRING" id="1356854.N007_12785"/>
<dbReference type="InterPro" id="IPR017926">
    <property type="entry name" value="GATASE"/>
</dbReference>
<keyword evidence="10" id="KW-0963">Cytoplasm</keyword>
<name>T0BS47_ALIAG</name>
<dbReference type="KEGG" id="aaco:K1I37_07220"/>
<dbReference type="eggNOG" id="COG0118">
    <property type="taxonomic scope" value="Bacteria"/>
</dbReference>
<evidence type="ECO:0000256" key="9">
    <source>
        <dbReference type="ARBA" id="ARBA00049534"/>
    </source>
</evidence>
<evidence type="ECO:0000256" key="2">
    <source>
        <dbReference type="ARBA" id="ARBA00011152"/>
    </source>
</evidence>
<keyword evidence="5 10" id="KW-0315">Glutamine amidotransferase</keyword>
<dbReference type="GO" id="GO:0016829">
    <property type="term" value="F:lyase activity"/>
    <property type="evidence" value="ECO:0007669"/>
    <property type="project" value="UniProtKB-KW"/>
</dbReference>
<comment type="subcellular location">
    <subcellularLocation>
        <location evidence="10">Cytoplasm</location>
    </subcellularLocation>
</comment>
<sequence length="232" mass="25043">MIAILDPGVGNLKSVTKGFQRVGAQTVVVPDAAAWKALIAAGDEVQGVVLPGVGAFGDAMFQLRAAGLIPILRQVAREGRPLFGICLGMQLLFGSSQEHGRYMGLGLLPGEVVRFRDDVKVPHMGWNDLDVVRPHPLLRDIRVGDYVYFVHSYYVEAKQRDCVLAAATYGSISVPGVVGQGNVLGAQFHPEKSGDVGERILHNFVAICEDWQRSRTAKQGGATDDIHVTARD</sequence>
<dbReference type="GO" id="GO:0005737">
    <property type="term" value="C:cytoplasm"/>
    <property type="evidence" value="ECO:0007669"/>
    <property type="project" value="UniProtKB-SubCell"/>
</dbReference>
<dbReference type="NCBIfam" id="TIGR01855">
    <property type="entry name" value="IMP_synth_hisH"/>
    <property type="match status" value="1"/>
</dbReference>
<keyword evidence="6 10" id="KW-0368">Histidine biosynthesis</keyword>
<feature type="active site" evidence="10">
    <location>
        <position position="189"/>
    </location>
</feature>
<dbReference type="PANTHER" id="PTHR42701">
    <property type="entry name" value="IMIDAZOLE GLYCEROL PHOSPHATE SYNTHASE SUBUNIT HISH"/>
    <property type="match status" value="1"/>
</dbReference>
<evidence type="ECO:0000256" key="6">
    <source>
        <dbReference type="ARBA" id="ARBA00023102"/>
    </source>
</evidence>
<dbReference type="EC" id="4.3.2.10" evidence="10"/>
<dbReference type="OrthoDB" id="9807137at2"/>
<evidence type="ECO:0000256" key="4">
    <source>
        <dbReference type="ARBA" id="ARBA00022801"/>
    </source>
</evidence>
<dbReference type="GO" id="GO:0004359">
    <property type="term" value="F:glutaminase activity"/>
    <property type="evidence" value="ECO:0007669"/>
    <property type="project" value="UniProtKB-EC"/>
</dbReference>
<comment type="catalytic activity">
    <reaction evidence="9 10">
        <text>L-glutamine + H2O = L-glutamate + NH4(+)</text>
        <dbReference type="Rhea" id="RHEA:15889"/>
        <dbReference type="ChEBI" id="CHEBI:15377"/>
        <dbReference type="ChEBI" id="CHEBI:28938"/>
        <dbReference type="ChEBI" id="CHEBI:29985"/>
        <dbReference type="ChEBI" id="CHEBI:58359"/>
        <dbReference type="EC" id="3.5.1.2"/>
    </reaction>
</comment>